<gene>
    <name evidence="2" type="ORF">Q8791_30565</name>
</gene>
<evidence type="ECO:0000256" key="1">
    <source>
        <dbReference type="SAM" id="MobiDB-lite"/>
    </source>
</evidence>
<accession>A0ABU7KH66</accession>
<dbReference type="Proteomes" id="UP001356095">
    <property type="component" value="Unassembled WGS sequence"/>
</dbReference>
<proteinExistence type="predicted"/>
<protein>
    <recommendedName>
        <fullName evidence="4">Transposase</fullName>
    </recommendedName>
</protein>
<dbReference type="RefSeq" id="WP_330095330.1">
    <property type="nucleotide sequence ID" value="NZ_JAUZMY010000054.1"/>
</dbReference>
<organism evidence="2 3">
    <name type="scientific">Nocardiopsis codii</name>
    <dbReference type="NCBI Taxonomy" id="3065942"/>
    <lineage>
        <taxon>Bacteria</taxon>
        <taxon>Bacillati</taxon>
        <taxon>Actinomycetota</taxon>
        <taxon>Actinomycetes</taxon>
        <taxon>Streptosporangiales</taxon>
        <taxon>Nocardiopsidaceae</taxon>
        <taxon>Nocardiopsis</taxon>
    </lineage>
</organism>
<feature type="region of interest" description="Disordered" evidence="1">
    <location>
        <begin position="52"/>
        <end position="74"/>
    </location>
</feature>
<comment type="caution">
    <text evidence="2">The sequence shown here is derived from an EMBL/GenBank/DDBJ whole genome shotgun (WGS) entry which is preliminary data.</text>
</comment>
<name>A0ABU7KH66_9ACTN</name>
<keyword evidence="3" id="KW-1185">Reference proteome</keyword>
<dbReference type="EMBL" id="JAUZMY010000054">
    <property type="protein sequence ID" value="MEE2041574.1"/>
    <property type="molecule type" value="Genomic_DNA"/>
</dbReference>
<evidence type="ECO:0008006" key="4">
    <source>
        <dbReference type="Google" id="ProtNLM"/>
    </source>
</evidence>
<reference evidence="2 3" key="1">
    <citation type="submission" date="2023-08" db="EMBL/GenBank/DDBJ databases">
        <authorList>
            <person name="Girao M."/>
            <person name="Carvalho M.F."/>
        </authorList>
    </citation>
    <scope>NUCLEOTIDE SEQUENCE [LARGE SCALE GENOMIC DNA]</scope>
    <source>
        <strain evidence="2 3">CT-R113</strain>
    </source>
</reference>
<evidence type="ECO:0000313" key="3">
    <source>
        <dbReference type="Proteomes" id="UP001356095"/>
    </source>
</evidence>
<sequence>MLLRHTDYLHQRSGGMIGSLAHLIREAAVEAILDGTETITKASLARVRLDHAAEHQEHTRPALRGTLARAGSRR</sequence>
<evidence type="ECO:0000313" key="2">
    <source>
        <dbReference type="EMBL" id="MEE2041574.1"/>
    </source>
</evidence>